<dbReference type="Gene3D" id="3.10.560.10">
    <property type="entry name" value="Outer membrane lipoprotein wza domain like"/>
    <property type="match status" value="2"/>
</dbReference>
<evidence type="ECO:0000256" key="1">
    <source>
        <dbReference type="ARBA" id="ARBA00022729"/>
    </source>
</evidence>
<sequence length="355" mass="38687">MNKIIVALMVAVLLSGCTIPRAAFKSSLINKDDPEYRLVEVTSAFKSDDADVIAKNVPDTIFNVNRWQWTLLTAGDVLHVTILSSGGAGYLSDNSNGDRADFENILVAGDQTVRVPYAGTIAVGGLDVTQLAEEIRKRLSRVVLNPQVLVTLTARTGAMVTVEGGGGKTGRFPLDQSMNHLSHFLAAATIENASADMTEISVTREQHRFRARLADIYQYPALDIALQPDDRITLRPVTEYVNVLGAAGVQGKHALVKRHSSMVDALALAKGLNDNLADPQSVFLFKHNEAERAKQQVRKPNIYHVDMSLPDSVFRARTLKIEDGDVIYISNASLTDFAKVKAAFDAFLIRGTNAL</sequence>
<name>A0A2S4RVJ3_CITAM</name>
<gene>
    <name evidence="4" type="ORF">C3430_14420</name>
</gene>
<dbReference type="PANTHER" id="PTHR33619:SF3">
    <property type="entry name" value="POLYSACCHARIDE EXPORT PROTEIN GFCE-RELATED"/>
    <property type="match status" value="1"/>
</dbReference>
<dbReference type="OrthoDB" id="9808948at2"/>
<comment type="caution">
    <text evidence="4">The sequence shown here is derived from an EMBL/GenBank/DDBJ whole genome shotgun (WGS) entry which is preliminary data.</text>
</comment>
<dbReference type="AlphaFoldDB" id="A0A2S4RVJ3"/>
<proteinExistence type="predicted"/>
<evidence type="ECO:0000259" key="3">
    <source>
        <dbReference type="Pfam" id="PF02563"/>
    </source>
</evidence>
<reference evidence="4 5" key="1">
    <citation type="submission" date="2018-01" db="EMBL/GenBank/DDBJ databases">
        <title>Complete genome sequences of 14 Citrobacter spp. isolated from plant in Canada.</title>
        <authorList>
            <person name="Bhandare S.G."/>
            <person name="Colavecchio A."/>
            <person name="Jeukens J."/>
            <person name="Emond-Rheault J.-G."/>
            <person name="Freschi L."/>
            <person name="Hamel J."/>
            <person name="Kukavica-Ibrulj I."/>
            <person name="Levesque R."/>
            <person name="Goodridge L."/>
        </authorList>
    </citation>
    <scope>NUCLEOTIDE SEQUENCE [LARGE SCALE GENOMIC DNA]</scope>
    <source>
        <strain evidence="4 5">S1285</strain>
    </source>
</reference>
<feature type="domain" description="Polysaccharide export protein N-terminal" evidence="3">
    <location>
        <begin position="71"/>
        <end position="152"/>
    </location>
</feature>
<dbReference type="InterPro" id="IPR003715">
    <property type="entry name" value="Poly_export_N"/>
</dbReference>
<dbReference type="PROSITE" id="PS51257">
    <property type="entry name" value="PROKAR_LIPOPROTEIN"/>
    <property type="match status" value="1"/>
</dbReference>
<evidence type="ECO:0000313" key="5">
    <source>
        <dbReference type="Proteomes" id="UP000237003"/>
    </source>
</evidence>
<feature type="chain" id="PRO_5015465560" evidence="2">
    <location>
        <begin position="23"/>
        <end position="355"/>
    </location>
</feature>
<organism evidence="4 5">
    <name type="scientific">Citrobacter amalonaticus</name>
    <dbReference type="NCBI Taxonomy" id="35703"/>
    <lineage>
        <taxon>Bacteria</taxon>
        <taxon>Pseudomonadati</taxon>
        <taxon>Pseudomonadota</taxon>
        <taxon>Gammaproteobacteria</taxon>
        <taxon>Enterobacterales</taxon>
        <taxon>Enterobacteriaceae</taxon>
        <taxon>Citrobacter</taxon>
    </lineage>
</organism>
<dbReference type="Proteomes" id="UP000237003">
    <property type="component" value="Unassembled WGS sequence"/>
</dbReference>
<dbReference type="Pfam" id="PF02563">
    <property type="entry name" value="Poly_export"/>
    <property type="match status" value="1"/>
</dbReference>
<feature type="signal peptide" evidence="2">
    <location>
        <begin position="1"/>
        <end position="22"/>
    </location>
</feature>
<dbReference type="GO" id="GO:0015159">
    <property type="term" value="F:polysaccharide transmembrane transporter activity"/>
    <property type="evidence" value="ECO:0007669"/>
    <property type="project" value="InterPro"/>
</dbReference>
<dbReference type="InterPro" id="IPR049712">
    <property type="entry name" value="Poly_export"/>
</dbReference>
<evidence type="ECO:0000256" key="2">
    <source>
        <dbReference type="SAM" id="SignalP"/>
    </source>
</evidence>
<dbReference type="Gene3D" id="3.30.1950.10">
    <property type="entry name" value="wza like domain"/>
    <property type="match status" value="1"/>
</dbReference>
<dbReference type="RefSeq" id="WP_103777029.1">
    <property type="nucleotide sequence ID" value="NZ_PQLX01000005.1"/>
</dbReference>
<accession>A0A2S4RVJ3</accession>
<dbReference type="EMBL" id="PQLX01000005">
    <property type="protein sequence ID" value="POU64385.1"/>
    <property type="molecule type" value="Genomic_DNA"/>
</dbReference>
<dbReference type="NCBIfam" id="NF011722">
    <property type="entry name" value="PRK15175.1"/>
    <property type="match status" value="1"/>
</dbReference>
<protein>
    <submittedName>
        <fullName evidence="4">Vi polysaccharide ABC transporter protein VexA</fullName>
    </submittedName>
</protein>
<dbReference type="PANTHER" id="PTHR33619">
    <property type="entry name" value="POLYSACCHARIDE EXPORT PROTEIN GFCE-RELATED"/>
    <property type="match status" value="1"/>
</dbReference>
<keyword evidence="1 2" id="KW-0732">Signal</keyword>
<evidence type="ECO:0000313" key="4">
    <source>
        <dbReference type="EMBL" id="POU64385.1"/>
    </source>
</evidence>